<feature type="domain" description="PAS" evidence="1">
    <location>
        <begin position="20"/>
        <end position="100"/>
    </location>
</feature>
<comment type="caution">
    <text evidence="2">The sequence shown here is derived from an EMBL/GenBank/DDBJ whole genome shotgun (WGS) entry which is preliminary data.</text>
</comment>
<gene>
    <name evidence="2" type="ORF">M0811_13383</name>
</gene>
<organism evidence="2 3">
    <name type="scientific">Anaeramoeba ignava</name>
    <name type="common">Anaerobic marine amoeba</name>
    <dbReference type="NCBI Taxonomy" id="1746090"/>
    <lineage>
        <taxon>Eukaryota</taxon>
        <taxon>Metamonada</taxon>
        <taxon>Anaeramoebidae</taxon>
        <taxon>Anaeramoeba</taxon>
    </lineage>
</organism>
<accession>A0A9Q0R4Z5</accession>
<dbReference type="InterPro" id="IPR000014">
    <property type="entry name" value="PAS"/>
</dbReference>
<dbReference type="InterPro" id="IPR003018">
    <property type="entry name" value="GAF"/>
</dbReference>
<keyword evidence="3" id="KW-1185">Reference proteome</keyword>
<evidence type="ECO:0000313" key="2">
    <source>
        <dbReference type="EMBL" id="KAJ5066703.1"/>
    </source>
</evidence>
<evidence type="ECO:0000259" key="1">
    <source>
        <dbReference type="PROSITE" id="PS50112"/>
    </source>
</evidence>
<reference evidence="2" key="1">
    <citation type="submission" date="2022-10" db="EMBL/GenBank/DDBJ databases">
        <title>Novel sulphate-reducing endosymbionts in the free-living metamonad Anaeramoeba.</title>
        <authorList>
            <person name="Jerlstrom-Hultqvist J."/>
            <person name="Cepicka I."/>
            <person name="Gallot-Lavallee L."/>
            <person name="Salas-Leiva D."/>
            <person name="Curtis B.A."/>
            <person name="Zahonova K."/>
            <person name="Pipaliya S."/>
            <person name="Dacks J."/>
            <person name="Roger A.J."/>
        </authorList>
    </citation>
    <scope>NUCLEOTIDE SEQUENCE</scope>
    <source>
        <strain evidence="2">BMAN</strain>
    </source>
</reference>
<dbReference type="PROSITE" id="PS50112">
    <property type="entry name" value="PAS"/>
    <property type="match status" value="1"/>
</dbReference>
<dbReference type="Pfam" id="PF13185">
    <property type="entry name" value="GAF_2"/>
    <property type="match status" value="1"/>
</dbReference>
<dbReference type="Gene3D" id="3.30.450.20">
    <property type="entry name" value="PAS domain"/>
    <property type="match status" value="1"/>
</dbReference>
<evidence type="ECO:0000313" key="3">
    <source>
        <dbReference type="Proteomes" id="UP001149090"/>
    </source>
</evidence>
<name>A0A9Q0R4Z5_ANAIG</name>
<dbReference type="InterPro" id="IPR035965">
    <property type="entry name" value="PAS-like_dom_sf"/>
</dbReference>
<protein>
    <recommendedName>
        <fullName evidence="1">PAS domain-containing protein</fullName>
    </recommendedName>
</protein>
<dbReference type="NCBIfam" id="TIGR00229">
    <property type="entry name" value="sensory_box"/>
    <property type="match status" value="1"/>
</dbReference>
<dbReference type="Proteomes" id="UP001149090">
    <property type="component" value="Unassembled WGS sequence"/>
</dbReference>
<sequence length="291" mass="33227">MGNSQNKELFGSPIKPSMRTKKQFKKLISDKVEAIGLINSNGNYECFNKELYKLFGFESEEMANITLTSILTFSSEKQPDNQETSVSALKLRTGQALSNGEHNFRWKYETFEGKELDVYIWLNPIRLGSKIFFQAIIRPKKLRHSTFSFEDESLTSTEVSGRDIGDFCLEEAVRITNSMIGFLGFINKDPDIISIFGFSTNAMKQCQTQSKPLIFKVSQAGLWAEAIREKKIQITNDYRAQNPKKKDSNNKKLIFVVGVANKNSDYSEEDAAKIQDLMLKMWAIFKKKFGI</sequence>
<dbReference type="EMBL" id="JAPDFW010000137">
    <property type="protein sequence ID" value="KAJ5066703.1"/>
    <property type="molecule type" value="Genomic_DNA"/>
</dbReference>
<proteinExistence type="predicted"/>
<dbReference type="AlphaFoldDB" id="A0A9Q0R4Z5"/>
<dbReference type="SUPFAM" id="SSF55785">
    <property type="entry name" value="PYP-like sensor domain (PAS domain)"/>
    <property type="match status" value="1"/>
</dbReference>